<dbReference type="SUPFAM" id="SSF56219">
    <property type="entry name" value="DNase I-like"/>
    <property type="match status" value="2"/>
</dbReference>
<name>A0A2P5WJL4_GOSBA</name>
<dbReference type="InterPro" id="IPR036691">
    <property type="entry name" value="Endo/exonu/phosph_ase_sf"/>
</dbReference>
<feature type="domain" description="Endonuclease/exonuclease/phosphatase" evidence="2">
    <location>
        <begin position="5"/>
        <end position="203"/>
    </location>
</feature>
<accession>A0A2P5WJL4</accession>
<dbReference type="AlphaFoldDB" id="A0A2P5WJL4"/>
<dbReference type="Proteomes" id="UP000239757">
    <property type="component" value="Unassembled WGS sequence"/>
</dbReference>
<dbReference type="Pfam" id="PF03372">
    <property type="entry name" value="Exo_endo_phos"/>
    <property type="match status" value="1"/>
</dbReference>
<evidence type="ECO:0000256" key="1">
    <source>
        <dbReference type="SAM" id="Phobius"/>
    </source>
</evidence>
<proteinExistence type="predicted"/>
<evidence type="ECO:0000313" key="4">
    <source>
        <dbReference type="Proteomes" id="UP000239757"/>
    </source>
</evidence>
<sequence length="686" mass="78921">MKILCWNCRGAGNPATARELKQLLTANVPDIVFLCETKIHSNGFHRIRTICRMEGCLAVGSEGKSGGLALLWKEGVNVSVQNYSKFHIDSLVSMDDGEKFRFTGFYGQTDPSLRQQSWDMLRRVKSMVNEGWIVGGDFNAILNNSEKERGRRKPRTLMDDFCDVLEELSLTDVKTPNGWFTWTNNREGTKLVKERLDRFVISDEFMEKMSFLTSQIVRQSKSDHEAILLDMYGSNPKDKRVDHRAWFRYDICWAQEQEAKDIITRAWSSENCNVLEKMELIRDKLGPWQYQRFRRMKDKIKGLEKEISKLMDGPTNEGSLSLLNDMHYVPVCINGETNRRLIGEFTDEEILRAFKQMDPRKAPGIDGLSGSFFKDHWHVVGEDVLRMCHDILKGNKSAECINETLIVLIPKIKNPCDIEGCFLGSVSRLSFGSWVSGGRSRLCMILVPWAVTFVVLDLVLNPWVGGLVFRRVTFFFLVDLGFLVVFLMEDRSYLRSSLAGWFRRIFGVFGLFFGGSCGVFLFESPFGAASRKLWIEGCLVVDWEGKSGGLALLWREGVNVSMQNYSKFHIDSLVSMDDGEKFRFTGFYSQTDPSLRQQSWDMLRRVKSMVNEGWIVGEKEGGRRKPRTLMDDFCDMLEELSLMDVKTPNGWFTWTNNREGTRLVKERLDRFVISDELMEKMSFLTS</sequence>
<evidence type="ECO:0000259" key="2">
    <source>
        <dbReference type="Pfam" id="PF03372"/>
    </source>
</evidence>
<dbReference type="InterPro" id="IPR005135">
    <property type="entry name" value="Endo/exonuclease/phosphatase"/>
</dbReference>
<feature type="transmembrane region" description="Helical" evidence="1">
    <location>
        <begin position="442"/>
        <end position="460"/>
    </location>
</feature>
<reference evidence="3 4" key="1">
    <citation type="submission" date="2015-01" db="EMBL/GenBank/DDBJ databases">
        <title>Genome of allotetraploid Gossypium barbadense reveals genomic plasticity and fiber elongation in cotton evolution.</title>
        <authorList>
            <person name="Chen X."/>
            <person name="Liu X."/>
            <person name="Zhao B."/>
            <person name="Zheng H."/>
            <person name="Hu Y."/>
            <person name="Lu G."/>
            <person name="Yang C."/>
            <person name="Chen J."/>
            <person name="Shan C."/>
            <person name="Zhang L."/>
            <person name="Zhou Y."/>
            <person name="Wang L."/>
            <person name="Guo W."/>
            <person name="Bai Y."/>
            <person name="Ruan J."/>
            <person name="Shangguan X."/>
            <person name="Mao Y."/>
            <person name="Jiang J."/>
            <person name="Zhu Y."/>
            <person name="Lei J."/>
            <person name="Kang H."/>
            <person name="Chen S."/>
            <person name="He X."/>
            <person name="Wang R."/>
            <person name="Wang Y."/>
            <person name="Chen J."/>
            <person name="Wang L."/>
            <person name="Yu S."/>
            <person name="Wang B."/>
            <person name="Wei J."/>
            <person name="Song S."/>
            <person name="Lu X."/>
            <person name="Gao Z."/>
            <person name="Gu W."/>
            <person name="Deng X."/>
            <person name="Ma D."/>
            <person name="Wang S."/>
            <person name="Liang W."/>
            <person name="Fang L."/>
            <person name="Cai C."/>
            <person name="Zhu X."/>
            <person name="Zhou B."/>
            <person name="Zhang Y."/>
            <person name="Chen Z."/>
            <person name="Xu S."/>
            <person name="Zhu R."/>
            <person name="Wang S."/>
            <person name="Zhang T."/>
            <person name="Zhao G."/>
        </authorList>
    </citation>
    <scope>NUCLEOTIDE SEQUENCE [LARGE SCALE GENOMIC DNA]</scope>
    <source>
        <strain evidence="4">cv. Xinhai21</strain>
        <tissue evidence="3">Leaf</tissue>
    </source>
</reference>
<evidence type="ECO:0000313" key="3">
    <source>
        <dbReference type="EMBL" id="PPR91251.1"/>
    </source>
</evidence>
<dbReference type="GO" id="GO:0003824">
    <property type="term" value="F:catalytic activity"/>
    <property type="evidence" value="ECO:0007669"/>
    <property type="project" value="InterPro"/>
</dbReference>
<dbReference type="EMBL" id="KZ667381">
    <property type="protein sequence ID" value="PPR91251.1"/>
    <property type="molecule type" value="Genomic_DNA"/>
</dbReference>
<dbReference type="OrthoDB" id="998104at2759"/>
<keyword evidence="1" id="KW-0812">Transmembrane</keyword>
<gene>
    <name evidence="3" type="ORF">GOBAR_AA29432</name>
</gene>
<keyword evidence="1" id="KW-0472">Membrane</keyword>
<dbReference type="Gene3D" id="3.60.10.10">
    <property type="entry name" value="Endonuclease/exonuclease/phosphatase"/>
    <property type="match status" value="2"/>
</dbReference>
<feature type="transmembrane region" description="Helical" evidence="1">
    <location>
        <begin position="472"/>
        <end position="489"/>
    </location>
</feature>
<feature type="transmembrane region" description="Helical" evidence="1">
    <location>
        <begin position="501"/>
        <end position="522"/>
    </location>
</feature>
<protein>
    <recommendedName>
        <fullName evidence="2">Endonuclease/exonuclease/phosphatase domain-containing protein</fullName>
    </recommendedName>
</protein>
<dbReference type="PANTHER" id="PTHR35218:SF9">
    <property type="entry name" value="ENDONUCLEASE_EXONUCLEASE_PHOSPHATASE DOMAIN-CONTAINING PROTEIN"/>
    <property type="match status" value="1"/>
</dbReference>
<dbReference type="PANTHER" id="PTHR35218">
    <property type="entry name" value="RNASE H DOMAIN-CONTAINING PROTEIN"/>
    <property type="match status" value="1"/>
</dbReference>
<organism evidence="3 4">
    <name type="scientific">Gossypium barbadense</name>
    <name type="common">Sea Island cotton</name>
    <name type="synonym">Hibiscus barbadensis</name>
    <dbReference type="NCBI Taxonomy" id="3634"/>
    <lineage>
        <taxon>Eukaryota</taxon>
        <taxon>Viridiplantae</taxon>
        <taxon>Streptophyta</taxon>
        <taxon>Embryophyta</taxon>
        <taxon>Tracheophyta</taxon>
        <taxon>Spermatophyta</taxon>
        <taxon>Magnoliopsida</taxon>
        <taxon>eudicotyledons</taxon>
        <taxon>Gunneridae</taxon>
        <taxon>Pentapetalae</taxon>
        <taxon>rosids</taxon>
        <taxon>malvids</taxon>
        <taxon>Malvales</taxon>
        <taxon>Malvaceae</taxon>
        <taxon>Malvoideae</taxon>
        <taxon>Gossypium</taxon>
    </lineage>
</organism>
<keyword evidence="1" id="KW-1133">Transmembrane helix</keyword>